<keyword evidence="2" id="KW-1185">Reference proteome</keyword>
<dbReference type="EMBL" id="CABPSD010000011">
    <property type="protein sequence ID" value="VVE32037.1"/>
    <property type="molecule type" value="Genomic_DNA"/>
</dbReference>
<dbReference type="RefSeq" id="WP_150567937.1">
    <property type="nucleotide sequence ID" value="NZ_CABPSD010000011.1"/>
</dbReference>
<sequence length="186" mass="20827">MTYEIDSELLHPDAEDARLVRNLATNQAIRRSPVLRAAWRALKGLGKSPAKQTAAARGVTGDLVVVFRHVYISQDAKRFPPKARPAGFDHNKCFDNLVRTVKASAHANRVKIVVLYNGTQAQLEADSFEQRLRNCGLHVQVKLLAAKSAVEAVLTMFRVVRAMPLKPDDIVYLLENDYLHADNWVD</sequence>
<dbReference type="AlphaFoldDB" id="A0A5E4X6S5"/>
<proteinExistence type="predicted"/>
<reference evidence="1 2" key="1">
    <citation type="submission" date="2019-08" db="EMBL/GenBank/DDBJ databases">
        <authorList>
            <person name="Peeters C."/>
        </authorList>
    </citation>
    <scope>NUCLEOTIDE SEQUENCE [LARGE SCALE GENOMIC DNA]</scope>
    <source>
        <strain evidence="1 2">LMG 31116</strain>
    </source>
</reference>
<evidence type="ECO:0000313" key="1">
    <source>
        <dbReference type="EMBL" id="VVE32037.1"/>
    </source>
</evidence>
<gene>
    <name evidence="1" type="ORF">PMO31116_03664</name>
</gene>
<evidence type="ECO:0000313" key="2">
    <source>
        <dbReference type="Proteomes" id="UP000368474"/>
    </source>
</evidence>
<accession>A0A5E4X6S5</accession>
<protein>
    <submittedName>
        <fullName evidence="1">Uncharacterized protein</fullName>
    </submittedName>
</protein>
<dbReference type="Proteomes" id="UP000368474">
    <property type="component" value="Unassembled WGS sequence"/>
</dbReference>
<organism evidence="1 2">
    <name type="scientific">Pandoraea morbifera</name>
    <dbReference type="NCBI Taxonomy" id="2508300"/>
    <lineage>
        <taxon>Bacteria</taxon>
        <taxon>Pseudomonadati</taxon>
        <taxon>Pseudomonadota</taxon>
        <taxon>Betaproteobacteria</taxon>
        <taxon>Burkholderiales</taxon>
        <taxon>Burkholderiaceae</taxon>
        <taxon>Pandoraea</taxon>
    </lineage>
</organism>
<name>A0A5E4X6S5_9BURK</name>